<dbReference type="EC" id="2.7.13.3" evidence="2"/>
<keyword evidence="8" id="KW-0472">Membrane</keyword>
<dbReference type="SMART" id="SM00387">
    <property type="entry name" value="HATPase_c"/>
    <property type="match status" value="1"/>
</dbReference>
<evidence type="ECO:0000313" key="10">
    <source>
        <dbReference type="EMBL" id="SDC85271.1"/>
    </source>
</evidence>
<evidence type="ECO:0000256" key="1">
    <source>
        <dbReference type="ARBA" id="ARBA00000085"/>
    </source>
</evidence>
<comment type="catalytic activity">
    <reaction evidence="1">
        <text>ATP + protein L-histidine = ADP + protein N-phospho-L-histidine.</text>
        <dbReference type="EC" id="2.7.13.3"/>
    </reaction>
</comment>
<dbReference type="InterPro" id="IPR003594">
    <property type="entry name" value="HATPase_dom"/>
</dbReference>
<dbReference type="InterPro" id="IPR050351">
    <property type="entry name" value="BphY/WalK/GraS-like"/>
</dbReference>
<gene>
    <name evidence="10" type="ORF">SAMN05216323_105613</name>
</gene>
<keyword evidence="3" id="KW-0808">Transferase</keyword>
<dbReference type="STRING" id="1640674.SAMN05216323_105613"/>
<sequence length="448" mass="49214">MKNSSLAIVVRALLLAATSLLLCWLWLTNKGLDLVAIAAIAFVIQIYLMIHYVSRTNRKINFFFQALLNEDAGFTLPTMVNSSTERDLNRTLNSLSAKMEAILLNAKQQELQFRAVVEQATSGLMAFDEKGFIYISNSAVHTLLQCPVLTHLSQIDRKNHSLYILISTIKHGEQKTITLNEPTRQRVLSIKATILQLQSANLTLLSIADIKPELDARETDSWIKLTRVLSHEIMNGIAPITSAAKTLSGYYHKNDQPIAAETVTQQVVNNTVRGLAVIVEQGEGLSRFVDHYRKFSRIPQPKVQPTLVVNLFDKIKILSADYAASANVALVVMDPQNSATVMIDEQLIAQALINLITNATDACLGTMDGTVTLRFSTSSMGRPTVEVEDNGTGISKEIAEEIFVPFFTTKAGGTGIGLSIVRQIMHLHGGEVTAESVIGTGTTFRLTF</sequence>
<keyword evidence="7" id="KW-0902">Two-component regulatory system</keyword>
<dbReference type="GO" id="GO:0030295">
    <property type="term" value="F:protein kinase activator activity"/>
    <property type="evidence" value="ECO:0007669"/>
    <property type="project" value="TreeGrafter"/>
</dbReference>
<organism evidence="10 11">
    <name type="scientific">Williamwhitmania taraxaci</name>
    <dbReference type="NCBI Taxonomy" id="1640674"/>
    <lineage>
        <taxon>Bacteria</taxon>
        <taxon>Pseudomonadati</taxon>
        <taxon>Bacteroidota</taxon>
        <taxon>Bacteroidia</taxon>
        <taxon>Bacteroidales</taxon>
        <taxon>Williamwhitmaniaceae</taxon>
        <taxon>Williamwhitmania</taxon>
    </lineage>
</organism>
<dbReference type="EMBL" id="FMYP01000056">
    <property type="protein sequence ID" value="SDC85271.1"/>
    <property type="molecule type" value="Genomic_DNA"/>
</dbReference>
<evidence type="ECO:0000256" key="4">
    <source>
        <dbReference type="ARBA" id="ARBA00022741"/>
    </source>
</evidence>
<evidence type="ECO:0000259" key="9">
    <source>
        <dbReference type="PROSITE" id="PS50109"/>
    </source>
</evidence>
<dbReference type="RefSeq" id="WP_092439763.1">
    <property type="nucleotide sequence ID" value="NZ_FMYP01000056.1"/>
</dbReference>
<dbReference type="GO" id="GO:0005524">
    <property type="term" value="F:ATP binding"/>
    <property type="evidence" value="ECO:0007669"/>
    <property type="project" value="UniProtKB-KW"/>
</dbReference>
<proteinExistence type="predicted"/>
<dbReference type="PRINTS" id="PR00344">
    <property type="entry name" value="BCTRLSENSOR"/>
</dbReference>
<evidence type="ECO:0000256" key="6">
    <source>
        <dbReference type="ARBA" id="ARBA00022840"/>
    </source>
</evidence>
<evidence type="ECO:0000313" key="11">
    <source>
        <dbReference type="Proteomes" id="UP000199452"/>
    </source>
</evidence>
<feature type="domain" description="Histidine kinase" evidence="9">
    <location>
        <begin position="228"/>
        <end position="448"/>
    </location>
</feature>
<dbReference type="AlphaFoldDB" id="A0A1G6PZ84"/>
<keyword evidence="4" id="KW-0547">Nucleotide-binding</keyword>
<dbReference type="Pfam" id="PF02518">
    <property type="entry name" value="HATPase_c"/>
    <property type="match status" value="1"/>
</dbReference>
<dbReference type="PROSITE" id="PS50109">
    <property type="entry name" value="HIS_KIN"/>
    <property type="match status" value="1"/>
</dbReference>
<dbReference type="InterPro" id="IPR036890">
    <property type="entry name" value="HATPase_C_sf"/>
</dbReference>
<keyword evidence="11" id="KW-1185">Reference proteome</keyword>
<evidence type="ECO:0000256" key="7">
    <source>
        <dbReference type="ARBA" id="ARBA00023012"/>
    </source>
</evidence>
<dbReference type="GO" id="GO:0007234">
    <property type="term" value="P:osmosensory signaling via phosphorelay pathway"/>
    <property type="evidence" value="ECO:0007669"/>
    <property type="project" value="TreeGrafter"/>
</dbReference>
<evidence type="ECO:0000256" key="5">
    <source>
        <dbReference type="ARBA" id="ARBA00022777"/>
    </source>
</evidence>
<dbReference type="GO" id="GO:0004673">
    <property type="term" value="F:protein histidine kinase activity"/>
    <property type="evidence" value="ECO:0007669"/>
    <property type="project" value="UniProtKB-EC"/>
</dbReference>
<dbReference type="InterPro" id="IPR004358">
    <property type="entry name" value="Sig_transdc_His_kin-like_C"/>
</dbReference>
<dbReference type="GO" id="GO:0000156">
    <property type="term" value="F:phosphorelay response regulator activity"/>
    <property type="evidence" value="ECO:0007669"/>
    <property type="project" value="TreeGrafter"/>
</dbReference>
<keyword evidence="8" id="KW-1133">Transmembrane helix</keyword>
<dbReference type="PANTHER" id="PTHR42878">
    <property type="entry name" value="TWO-COMPONENT HISTIDINE KINASE"/>
    <property type="match status" value="1"/>
</dbReference>
<reference evidence="10 11" key="1">
    <citation type="submission" date="2016-09" db="EMBL/GenBank/DDBJ databases">
        <authorList>
            <person name="Capua I."/>
            <person name="De Benedictis P."/>
            <person name="Joannis T."/>
            <person name="Lombin L.H."/>
            <person name="Cattoli G."/>
        </authorList>
    </citation>
    <scope>NUCLEOTIDE SEQUENCE [LARGE SCALE GENOMIC DNA]</scope>
    <source>
        <strain evidence="10 11">A7P-90m</strain>
    </source>
</reference>
<evidence type="ECO:0000256" key="8">
    <source>
        <dbReference type="SAM" id="Phobius"/>
    </source>
</evidence>
<keyword evidence="6" id="KW-0067">ATP-binding</keyword>
<feature type="transmembrane region" description="Helical" evidence="8">
    <location>
        <begin position="34"/>
        <end position="53"/>
    </location>
</feature>
<evidence type="ECO:0000256" key="2">
    <source>
        <dbReference type="ARBA" id="ARBA00012438"/>
    </source>
</evidence>
<accession>A0A1G6PZ84</accession>
<dbReference type="PANTHER" id="PTHR42878:SF7">
    <property type="entry name" value="SENSOR HISTIDINE KINASE GLRK"/>
    <property type="match status" value="1"/>
</dbReference>
<keyword evidence="5 10" id="KW-0418">Kinase</keyword>
<protein>
    <recommendedName>
        <fullName evidence="2">histidine kinase</fullName>
        <ecNumber evidence="2">2.7.13.3</ecNumber>
    </recommendedName>
</protein>
<dbReference type="InterPro" id="IPR005467">
    <property type="entry name" value="His_kinase_dom"/>
</dbReference>
<feature type="transmembrane region" description="Helical" evidence="8">
    <location>
        <begin position="6"/>
        <end position="27"/>
    </location>
</feature>
<evidence type="ECO:0000256" key="3">
    <source>
        <dbReference type="ARBA" id="ARBA00022679"/>
    </source>
</evidence>
<dbReference type="OrthoDB" id="1931120at2"/>
<name>A0A1G6PZ84_9BACT</name>
<dbReference type="SUPFAM" id="SSF55874">
    <property type="entry name" value="ATPase domain of HSP90 chaperone/DNA topoisomerase II/histidine kinase"/>
    <property type="match status" value="1"/>
</dbReference>
<keyword evidence="8" id="KW-0812">Transmembrane</keyword>
<dbReference type="Gene3D" id="3.30.565.10">
    <property type="entry name" value="Histidine kinase-like ATPase, C-terminal domain"/>
    <property type="match status" value="1"/>
</dbReference>
<dbReference type="Proteomes" id="UP000199452">
    <property type="component" value="Unassembled WGS sequence"/>
</dbReference>